<feature type="transmembrane region" description="Helical" evidence="6">
    <location>
        <begin position="326"/>
        <end position="349"/>
    </location>
</feature>
<dbReference type="AlphaFoldDB" id="A0A6J6BTM5"/>
<protein>
    <submittedName>
        <fullName evidence="7">Unannotated protein</fullName>
    </submittedName>
</protein>
<dbReference type="PANTHER" id="PTHR47089:SF1">
    <property type="entry name" value="GUANOSINE ABC TRANSPORTER PERMEASE PROTEIN NUPP"/>
    <property type="match status" value="1"/>
</dbReference>
<comment type="subcellular location">
    <subcellularLocation>
        <location evidence="1">Cell membrane</location>
        <topology evidence="1">Multi-pass membrane protein</topology>
    </subcellularLocation>
</comment>
<keyword evidence="3 6" id="KW-0812">Transmembrane</keyword>
<dbReference type="EMBL" id="CAEZSG010000120">
    <property type="protein sequence ID" value="CAB4541713.1"/>
    <property type="molecule type" value="Genomic_DNA"/>
</dbReference>
<accession>A0A6J6BTM5</accession>
<reference evidence="7" key="1">
    <citation type="submission" date="2020-05" db="EMBL/GenBank/DDBJ databases">
        <authorList>
            <person name="Chiriac C."/>
            <person name="Salcher M."/>
            <person name="Ghai R."/>
            <person name="Kavagutti S V."/>
        </authorList>
    </citation>
    <scope>NUCLEOTIDE SEQUENCE</scope>
</reference>
<feature type="transmembrane region" description="Helical" evidence="6">
    <location>
        <begin position="185"/>
        <end position="203"/>
    </location>
</feature>
<dbReference type="InterPro" id="IPR001851">
    <property type="entry name" value="ABC_transp_permease"/>
</dbReference>
<dbReference type="CDD" id="cd06580">
    <property type="entry name" value="TM_PBP1_transp_TpRbsC_like"/>
    <property type="match status" value="1"/>
</dbReference>
<name>A0A6J6BTM5_9ZZZZ</name>
<evidence type="ECO:0000256" key="6">
    <source>
        <dbReference type="SAM" id="Phobius"/>
    </source>
</evidence>
<feature type="transmembrane region" description="Helical" evidence="6">
    <location>
        <begin position="287"/>
        <end position="306"/>
    </location>
</feature>
<feature type="transmembrane region" description="Helical" evidence="6">
    <location>
        <begin position="237"/>
        <end position="256"/>
    </location>
</feature>
<keyword evidence="2" id="KW-1003">Cell membrane</keyword>
<dbReference type="PANTHER" id="PTHR47089">
    <property type="entry name" value="ABC TRANSPORTER, PERMEASE PROTEIN"/>
    <property type="match status" value="1"/>
</dbReference>
<gene>
    <name evidence="7" type="ORF">UFOPK1413_00769</name>
</gene>
<evidence type="ECO:0000256" key="3">
    <source>
        <dbReference type="ARBA" id="ARBA00022692"/>
    </source>
</evidence>
<feature type="transmembrane region" description="Helical" evidence="6">
    <location>
        <begin position="66"/>
        <end position="84"/>
    </location>
</feature>
<keyword evidence="5 6" id="KW-0472">Membrane</keyword>
<sequence>MSDVTETPVVGRGAAVIREIMSGGATRAILSVVAGFVIGAIFMVFSSEEFLAAAQYLTSRPTDALSAAWTAIAEGYSALFRGSIYNYKADDIVAAFRPMTETLRFAGPLIASGLGIALAFRVGLFNIGASGQLLFGALWATWISTRVSLPWGVHLVVAVLVAILGAAAYGAVVGFLKARTGAHEVIVTIMLNYIAAGILTFFFRTPELLREVDGGGTPKSDAPAVTAQLPLLLGSEFTLHAGFILAIVGVFVYWWLMERSTLGFRFRMVGHNADAARTAGINVERTFVLAMAVSGAFVGLAAANQALGVQAGLTPDLDGSIGFDAITVALLGSSTAPGVLLAGLLFGAFKAGAPQMQVIGLSPEITGVVQGFIVLFIAAPPLVRAIFRLPPPQKTTVIADWWHKLTTKVDAK</sequence>
<feature type="transmembrane region" description="Helical" evidence="6">
    <location>
        <begin position="361"/>
        <end position="383"/>
    </location>
</feature>
<organism evidence="7">
    <name type="scientific">freshwater metagenome</name>
    <dbReference type="NCBI Taxonomy" id="449393"/>
    <lineage>
        <taxon>unclassified sequences</taxon>
        <taxon>metagenomes</taxon>
        <taxon>ecological metagenomes</taxon>
    </lineage>
</organism>
<feature type="transmembrane region" description="Helical" evidence="6">
    <location>
        <begin position="105"/>
        <end position="129"/>
    </location>
</feature>
<dbReference type="GO" id="GO:0022857">
    <property type="term" value="F:transmembrane transporter activity"/>
    <property type="evidence" value="ECO:0007669"/>
    <property type="project" value="InterPro"/>
</dbReference>
<evidence type="ECO:0000313" key="7">
    <source>
        <dbReference type="EMBL" id="CAB4541713.1"/>
    </source>
</evidence>
<evidence type="ECO:0000256" key="4">
    <source>
        <dbReference type="ARBA" id="ARBA00022989"/>
    </source>
</evidence>
<dbReference type="GO" id="GO:0005886">
    <property type="term" value="C:plasma membrane"/>
    <property type="evidence" value="ECO:0007669"/>
    <property type="project" value="UniProtKB-SubCell"/>
</dbReference>
<evidence type="ECO:0000256" key="5">
    <source>
        <dbReference type="ARBA" id="ARBA00023136"/>
    </source>
</evidence>
<feature type="transmembrane region" description="Helical" evidence="6">
    <location>
        <begin position="149"/>
        <end position="173"/>
    </location>
</feature>
<feature type="transmembrane region" description="Helical" evidence="6">
    <location>
        <begin position="28"/>
        <end position="46"/>
    </location>
</feature>
<dbReference type="Pfam" id="PF02653">
    <property type="entry name" value="BPD_transp_2"/>
    <property type="match status" value="1"/>
</dbReference>
<keyword evidence="4 6" id="KW-1133">Transmembrane helix</keyword>
<evidence type="ECO:0000256" key="2">
    <source>
        <dbReference type="ARBA" id="ARBA00022475"/>
    </source>
</evidence>
<proteinExistence type="predicted"/>
<evidence type="ECO:0000256" key="1">
    <source>
        <dbReference type="ARBA" id="ARBA00004651"/>
    </source>
</evidence>